<comment type="caution">
    <text evidence="2">The sequence shown here is derived from an EMBL/GenBank/DDBJ whole genome shotgun (WGS) entry which is preliminary data.</text>
</comment>
<protein>
    <submittedName>
        <fullName evidence="2">Uncharacterized protein</fullName>
    </submittedName>
</protein>
<dbReference type="AlphaFoldDB" id="A0A1J5S2B8"/>
<feature type="transmembrane region" description="Helical" evidence="1">
    <location>
        <begin position="32"/>
        <end position="53"/>
    </location>
</feature>
<accession>A0A1J5S2B8</accession>
<keyword evidence="1" id="KW-1133">Transmembrane helix</keyword>
<evidence type="ECO:0000313" key="2">
    <source>
        <dbReference type="EMBL" id="OIQ98295.1"/>
    </source>
</evidence>
<feature type="transmembrane region" description="Helical" evidence="1">
    <location>
        <begin position="185"/>
        <end position="203"/>
    </location>
</feature>
<feature type="transmembrane region" description="Helical" evidence="1">
    <location>
        <begin position="98"/>
        <end position="118"/>
    </location>
</feature>
<feature type="transmembrane region" description="Helical" evidence="1">
    <location>
        <begin position="161"/>
        <end position="179"/>
    </location>
</feature>
<feature type="transmembrane region" description="Helical" evidence="1">
    <location>
        <begin position="65"/>
        <end position="86"/>
    </location>
</feature>
<feature type="transmembrane region" description="Helical" evidence="1">
    <location>
        <begin position="6"/>
        <end position="25"/>
    </location>
</feature>
<dbReference type="EMBL" id="MLJW01000121">
    <property type="protein sequence ID" value="OIQ98295.1"/>
    <property type="molecule type" value="Genomic_DNA"/>
</dbReference>
<organism evidence="2">
    <name type="scientific">mine drainage metagenome</name>
    <dbReference type="NCBI Taxonomy" id="410659"/>
    <lineage>
        <taxon>unclassified sequences</taxon>
        <taxon>metagenomes</taxon>
        <taxon>ecological metagenomes</taxon>
    </lineage>
</organism>
<sequence length="218" mass="25115">MCFCAAASFTAGAVLSLIGVATLRLTKRREEIFFAMIPLLFGLQQFIEGLLWLSFQFEGKLLNVVMTYAFVLFSHVLWPVFVPFSIGHMETVPWRKKVIRGFQLTGVAVAAYLLYFIVRYPIISEIREHIVYVFPHFHIPPVLALYIAATCVSALFSSQRIVVLFGVLAFVLFVVAFWFYYVAFFSVWCFFAAILSVVIYLHFQLRHVRRSYMHSLIA</sequence>
<keyword evidence="1" id="KW-0472">Membrane</keyword>
<dbReference type="Pfam" id="PF20334">
    <property type="entry name" value="DUF6629"/>
    <property type="match status" value="1"/>
</dbReference>
<proteinExistence type="predicted"/>
<gene>
    <name evidence="2" type="ORF">GALL_197240</name>
</gene>
<evidence type="ECO:0000256" key="1">
    <source>
        <dbReference type="SAM" id="Phobius"/>
    </source>
</evidence>
<keyword evidence="1" id="KW-0812">Transmembrane</keyword>
<name>A0A1J5S2B8_9ZZZZ</name>
<reference evidence="2" key="1">
    <citation type="submission" date="2016-10" db="EMBL/GenBank/DDBJ databases">
        <title>Sequence of Gallionella enrichment culture.</title>
        <authorList>
            <person name="Poehlein A."/>
            <person name="Muehling M."/>
            <person name="Daniel R."/>
        </authorList>
    </citation>
    <scope>NUCLEOTIDE SEQUENCE</scope>
</reference>
<feature type="transmembrane region" description="Helical" evidence="1">
    <location>
        <begin position="130"/>
        <end position="149"/>
    </location>
</feature>
<dbReference type="InterPro" id="IPR046737">
    <property type="entry name" value="DUF6629"/>
</dbReference>